<dbReference type="InterPro" id="IPR003650">
    <property type="entry name" value="Orange_dom"/>
</dbReference>
<evidence type="ECO:0000259" key="12">
    <source>
        <dbReference type="PROSITE" id="PS50888"/>
    </source>
</evidence>
<dbReference type="GO" id="GO:0003677">
    <property type="term" value="F:DNA binding"/>
    <property type="evidence" value="ECO:0007669"/>
    <property type="project" value="UniProtKB-KW"/>
</dbReference>
<dbReference type="Gene3D" id="4.10.280.10">
    <property type="entry name" value="Helix-loop-helix DNA-binding domain"/>
    <property type="match status" value="1"/>
</dbReference>
<dbReference type="PROSITE" id="PS50888">
    <property type="entry name" value="BHLH"/>
    <property type="match status" value="1"/>
</dbReference>
<evidence type="ECO:0000256" key="10">
    <source>
        <dbReference type="ARBA" id="ARBA00023242"/>
    </source>
</evidence>
<name>A0A5C6N5L4_9TELE</name>
<feature type="compositionally biased region" description="Polar residues" evidence="11">
    <location>
        <begin position="427"/>
        <end position="437"/>
    </location>
</feature>
<dbReference type="GO" id="GO:0046983">
    <property type="term" value="F:protein dimerization activity"/>
    <property type="evidence" value="ECO:0007669"/>
    <property type="project" value="InterPro"/>
</dbReference>
<reference evidence="14 15" key="1">
    <citation type="submission" date="2019-04" db="EMBL/GenBank/DDBJ databases">
        <title>Chromosome genome assembly for Takifugu flavidus.</title>
        <authorList>
            <person name="Xiao S."/>
        </authorList>
    </citation>
    <scope>NUCLEOTIDE SEQUENCE [LARGE SCALE GENOMIC DNA]</scope>
    <source>
        <strain evidence="14">HTHZ2018</strain>
        <tissue evidence="14">Muscle</tissue>
    </source>
</reference>
<evidence type="ECO:0000313" key="14">
    <source>
        <dbReference type="EMBL" id="TWW62229.1"/>
    </source>
</evidence>
<keyword evidence="7" id="KW-0090">Biological rhythms</keyword>
<feature type="domain" description="Orange" evidence="13">
    <location>
        <begin position="164"/>
        <end position="197"/>
    </location>
</feature>
<evidence type="ECO:0000256" key="11">
    <source>
        <dbReference type="SAM" id="MobiDB-lite"/>
    </source>
</evidence>
<feature type="compositionally biased region" description="Basic and acidic residues" evidence="11">
    <location>
        <begin position="20"/>
        <end position="32"/>
    </location>
</feature>
<keyword evidence="9" id="KW-0804">Transcription</keyword>
<gene>
    <name evidence="14" type="ORF">D4764_04G0008760</name>
</gene>
<evidence type="ECO:0000313" key="15">
    <source>
        <dbReference type="Proteomes" id="UP000324091"/>
    </source>
</evidence>
<dbReference type="InterPro" id="IPR050370">
    <property type="entry name" value="HES_HEY"/>
</dbReference>
<feature type="region of interest" description="Disordered" evidence="11">
    <location>
        <begin position="400"/>
        <end position="453"/>
    </location>
</feature>
<dbReference type="InterPro" id="IPR036638">
    <property type="entry name" value="HLH_DNA-bd_sf"/>
</dbReference>
<feature type="region of interest" description="Disordered" evidence="11">
    <location>
        <begin position="1"/>
        <end position="46"/>
    </location>
</feature>
<dbReference type="GO" id="GO:0048511">
    <property type="term" value="P:rhythmic process"/>
    <property type="evidence" value="ECO:0007669"/>
    <property type="project" value="UniProtKB-KW"/>
</dbReference>
<dbReference type="EMBL" id="RHFK02000017">
    <property type="protein sequence ID" value="TWW62229.1"/>
    <property type="molecule type" value="Genomic_DNA"/>
</dbReference>
<comment type="caution">
    <text evidence="14">The sequence shown here is derived from an EMBL/GenBank/DDBJ whole genome shotgun (WGS) entry which is preliminary data.</text>
</comment>
<dbReference type="PANTHER" id="PTHR10985">
    <property type="entry name" value="BASIC HELIX-LOOP-HELIX TRANSCRIPTION FACTOR, HES-RELATED"/>
    <property type="match status" value="1"/>
</dbReference>
<evidence type="ECO:0000256" key="1">
    <source>
        <dbReference type="ARBA" id="ARBA00004123"/>
    </source>
</evidence>
<evidence type="ECO:0000256" key="9">
    <source>
        <dbReference type="ARBA" id="ARBA00023163"/>
    </source>
</evidence>
<dbReference type="PROSITE" id="PS51054">
    <property type="entry name" value="ORANGE"/>
    <property type="match status" value="1"/>
</dbReference>
<dbReference type="Proteomes" id="UP000324091">
    <property type="component" value="Chromosome 4"/>
</dbReference>
<evidence type="ECO:0000256" key="3">
    <source>
        <dbReference type="ARBA" id="ARBA00022491"/>
    </source>
</evidence>
<dbReference type="SMART" id="SM00353">
    <property type="entry name" value="HLH"/>
    <property type="match status" value="1"/>
</dbReference>
<dbReference type="SUPFAM" id="SSF158457">
    <property type="entry name" value="Orange domain-like"/>
    <property type="match status" value="1"/>
</dbReference>
<dbReference type="FunFam" id="4.10.280.10:FF:000020">
    <property type="entry name" value="class E basic helix-loop-helix protein 40"/>
    <property type="match status" value="1"/>
</dbReference>
<dbReference type="GO" id="GO:0005737">
    <property type="term" value="C:cytoplasm"/>
    <property type="evidence" value="ECO:0007669"/>
    <property type="project" value="UniProtKB-SubCell"/>
</dbReference>
<comment type="subcellular location">
    <subcellularLocation>
        <location evidence="2">Cytoplasm</location>
    </subcellularLocation>
    <subcellularLocation>
        <location evidence="1">Nucleus</location>
    </subcellularLocation>
</comment>
<keyword evidence="8" id="KW-0238">DNA-binding</keyword>
<feature type="region of interest" description="Disordered" evidence="11">
    <location>
        <begin position="210"/>
        <end position="354"/>
    </location>
</feature>
<dbReference type="GO" id="GO:0006355">
    <property type="term" value="P:regulation of DNA-templated transcription"/>
    <property type="evidence" value="ECO:0007669"/>
    <property type="project" value="InterPro"/>
</dbReference>
<dbReference type="InterPro" id="IPR011598">
    <property type="entry name" value="bHLH_dom"/>
</dbReference>
<dbReference type="AlphaFoldDB" id="A0A5C6N5L4"/>
<keyword evidence="3" id="KW-0678">Repressor</keyword>
<keyword evidence="10" id="KW-0539">Nucleus</keyword>
<evidence type="ECO:0000256" key="8">
    <source>
        <dbReference type="ARBA" id="ARBA00023125"/>
    </source>
</evidence>
<protein>
    <submittedName>
        <fullName evidence="14">Class E basic helix-loop-helix protein 40</fullName>
    </submittedName>
</protein>
<dbReference type="Pfam" id="PF00010">
    <property type="entry name" value="HLH"/>
    <property type="match status" value="1"/>
</dbReference>
<dbReference type="CDD" id="cd19749">
    <property type="entry name" value="bHLH-O_DEC1"/>
    <property type="match status" value="1"/>
</dbReference>
<keyword evidence="5" id="KW-0832">Ubl conjugation</keyword>
<evidence type="ECO:0000256" key="4">
    <source>
        <dbReference type="ARBA" id="ARBA00022499"/>
    </source>
</evidence>
<evidence type="ECO:0000259" key="13">
    <source>
        <dbReference type="PROSITE" id="PS51054"/>
    </source>
</evidence>
<keyword evidence="15" id="KW-1185">Reference proteome</keyword>
<feature type="domain" description="BHLH" evidence="12">
    <location>
        <begin position="76"/>
        <end position="131"/>
    </location>
</feature>
<accession>A0A5C6N5L4</accession>
<evidence type="ECO:0000256" key="6">
    <source>
        <dbReference type="ARBA" id="ARBA00023015"/>
    </source>
</evidence>
<keyword evidence="4" id="KW-1017">Isopeptide bond</keyword>
<proteinExistence type="predicted"/>
<evidence type="ECO:0000256" key="5">
    <source>
        <dbReference type="ARBA" id="ARBA00022843"/>
    </source>
</evidence>
<dbReference type="GO" id="GO:0005634">
    <property type="term" value="C:nucleus"/>
    <property type="evidence" value="ECO:0007669"/>
    <property type="project" value="UniProtKB-SubCell"/>
</dbReference>
<keyword evidence="6" id="KW-0805">Transcription regulation</keyword>
<evidence type="ECO:0000256" key="2">
    <source>
        <dbReference type="ARBA" id="ARBA00004496"/>
    </source>
</evidence>
<organism evidence="14 15">
    <name type="scientific">Takifugu flavidus</name>
    <name type="common">sansaifugu</name>
    <dbReference type="NCBI Taxonomy" id="433684"/>
    <lineage>
        <taxon>Eukaryota</taxon>
        <taxon>Metazoa</taxon>
        <taxon>Chordata</taxon>
        <taxon>Craniata</taxon>
        <taxon>Vertebrata</taxon>
        <taxon>Euteleostomi</taxon>
        <taxon>Actinopterygii</taxon>
        <taxon>Neopterygii</taxon>
        <taxon>Teleostei</taxon>
        <taxon>Neoteleostei</taxon>
        <taxon>Acanthomorphata</taxon>
        <taxon>Eupercaria</taxon>
        <taxon>Tetraodontiformes</taxon>
        <taxon>Tetradontoidea</taxon>
        <taxon>Tetraodontidae</taxon>
        <taxon>Takifugu</taxon>
    </lineage>
</organism>
<evidence type="ECO:0000256" key="7">
    <source>
        <dbReference type="ARBA" id="ARBA00023108"/>
    </source>
</evidence>
<dbReference type="Pfam" id="PF07527">
    <property type="entry name" value="Hairy_orange"/>
    <property type="match status" value="1"/>
</dbReference>
<dbReference type="SUPFAM" id="SSF47459">
    <property type="entry name" value="HLH, helix-loop-helix DNA-binding domain"/>
    <property type="match status" value="1"/>
</dbReference>
<sequence>MRAPIGGEEAVPPPGIQRRLTREPHVTERMERIPSAQPPPLSKHQADLSDVQGMDFPMYVYKPRRGLKRGEENKETYKLPHRLIEKKRRDRINECIAQLKDLLPEHLKLTTLGHLEKAVVLELTLKHVKAITSLLEQQQQKILALQNGVQIEQPPVNQEKSEMFRSGFHMCAKEIHQYLVNHEADGDFTPSHVINHIQKVAAEVLQSPVRPCTPVSPRAEEAPAYRQHGPHKEMPANTPAKPGEGYGRNCVPVIQRAYAPTSSEQSGSDTDTDSGYGGELEKTESGAPQGRPVYYGQESQPKRSLSERQSSAIKQEDEEPRHKRPRAESLEDELLSSGESLSPPRGYGSYSVSPNHPPPSHPLCMPFYLIPPSAAAYLPMLEKSWYPGTMPILYPGMGGSSSAMPKERPSPPQLMLSPRGGSPAPAMSQTPMDSPTLLQALKQVPPLNLETKD</sequence>